<dbReference type="InterPro" id="IPR027652">
    <property type="entry name" value="PRP8"/>
</dbReference>
<dbReference type="GO" id="GO:0071013">
    <property type="term" value="C:catalytic step 2 spliceosome"/>
    <property type="evidence" value="ECO:0007669"/>
    <property type="project" value="TreeGrafter"/>
</dbReference>
<dbReference type="GO" id="GO:0000244">
    <property type="term" value="P:spliceosomal tri-snRNP complex assembly"/>
    <property type="evidence" value="ECO:0007669"/>
    <property type="project" value="TreeGrafter"/>
</dbReference>
<dbReference type="STRING" id="27342.A0A0H2RK09"/>
<evidence type="ECO:0000313" key="2">
    <source>
        <dbReference type="EMBL" id="KLO12219.1"/>
    </source>
</evidence>
<dbReference type="GO" id="GO:0005682">
    <property type="term" value="C:U5 snRNP"/>
    <property type="evidence" value="ECO:0007669"/>
    <property type="project" value="TreeGrafter"/>
</dbReference>
<feature type="domain" description="Pre-mRNA-processing-splicing factor 8 U6-snRNA-binding" evidence="1">
    <location>
        <begin position="2"/>
        <end position="74"/>
    </location>
</feature>
<dbReference type="GO" id="GO:0097157">
    <property type="term" value="F:pre-mRNA intronic binding"/>
    <property type="evidence" value="ECO:0007669"/>
    <property type="project" value="TreeGrafter"/>
</dbReference>
<dbReference type="InParanoid" id="A0A0H2RK09"/>
<dbReference type="PANTHER" id="PTHR11140:SF0">
    <property type="entry name" value="PRE-MRNA-PROCESSING-SPLICING FACTOR 8"/>
    <property type="match status" value="1"/>
</dbReference>
<dbReference type="Proteomes" id="UP000053477">
    <property type="component" value="Unassembled WGS sequence"/>
</dbReference>
<name>A0A0H2RK09_9AGAM</name>
<keyword evidence="3" id="KW-1185">Reference proteome</keyword>
<evidence type="ECO:0000313" key="3">
    <source>
        <dbReference type="Proteomes" id="UP000053477"/>
    </source>
</evidence>
<evidence type="ECO:0000259" key="1">
    <source>
        <dbReference type="Pfam" id="PF10596"/>
    </source>
</evidence>
<protein>
    <recommendedName>
        <fullName evidence="1">Pre-mRNA-processing-splicing factor 8 U6-snRNA-binding domain-containing protein</fullName>
    </recommendedName>
</protein>
<dbReference type="EMBL" id="KQ085982">
    <property type="protein sequence ID" value="KLO12219.1"/>
    <property type="molecule type" value="Genomic_DNA"/>
</dbReference>
<dbReference type="OrthoDB" id="1931567at2759"/>
<proteinExistence type="predicted"/>
<dbReference type="Pfam" id="PF10596">
    <property type="entry name" value="U6-snRNA_bdg"/>
    <property type="match status" value="1"/>
</dbReference>
<sequence length="74" mass="8465">MDVIAALGGVKGIIEHTLFKGSYSPTWEGEGFSVENLCLFWEKPTAFDESMTYEKLTKARRSCLNQFPNRRFTL</sequence>
<dbReference type="GO" id="GO:0030623">
    <property type="term" value="F:U5 snRNA binding"/>
    <property type="evidence" value="ECO:0007669"/>
    <property type="project" value="TreeGrafter"/>
</dbReference>
<dbReference type="GO" id="GO:0030620">
    <property type="term" value="F:U2 snRNA binding"/>
    <property type="evidence" value="ECO:0007669"/>
    <property type="project" value="TreeGrafter"/>
</dbReference>
<dbReference type="PANTHER" id="PTHR11140">
    <property type="entry name" value="PRE-MRNA SPLICING FACTOR PRP8"/>
    <property type="match status" value="1"/>
</dbReference>
<dbReference type="InterPro" id="IPR019580">
    <property type="entry name" value="Prp8_U6-snRNA-bd"/>
</dbReference>
<accession>A0A0H2RK09</accession>
<reference evidence="2 3" key="1">
    <citation type="submission" date="2015-04" db="EMBL/GenBank/DDBJ databases">
        <title>Complete genome sequence of Schizopora paradoxa KUC8140, a cosmopolitan wood degrader in East Asia.</title>
        <authorList>
            <consortium name="DOE Joint Genome Institute"/>
            <person name="Min B."/>
            <person name="Park H."/>
            <person name="Jang Y."/>
            <person name="Kim J.-J."/>
            <person name="Kim K.H."/>
            <person name="Pangilinan J."/>
            <person name="Lipzen A."/>
            <person name="Riley R."/>
            <person name="Grigoriev I.V."/>
            <person name="Spatafora J.W."/>
            <person name="Choi I.-G."/>
        </authorList>
    </citation>
    <scope>NUCLEOTIDE SEQUENCE [LARGE SCALE GENOMIC DNA]</scope>
    <source>
        <strain evidence="2 3">KUC8140</strain>
    </source>
</reference>
<gene>
    <name evidence="2" type="ORF">SCHPADRAFT_829879</name>
</gene>
<dbReference type="GO" id="GO:0030619">
    <property type="term" value="F:U1 snRNA binding"/>
    <property type="evidence" value="ECO:0007669"/>
    <property type="project" value="TreeGrafter"/>
</dbReference>
<dbReference type="AlphaFoldDB" id="A0A0H2RK09"/>
<organism evidence="2 3">
    <name type="scientific">Schizopora paradoxa</name>
    <dbReference type="NCBI Taxonomy" id="27342"/>
    <lineage>
        <taxon>Eukaryota</taxon>
        <taxon>Fungi</taxon>
        <taxon>Dikarya</taxon>
        <taxon>Basidiomycota</taxon>
        <taxon>Agaricomycotina</taxon>
        <taxon>Agaricomycetes</taxon>
        <taxon>Hymenochaetales</taxon>
        <taxon>Schizoporaceae</taxon>
        <taxon>Schizopora</taxon>
    </lineage>
</organism>
<dbReference type="GO" id="GO:0017070">
    <property type="term" value="F:U6 snRNA binding"/>
    <property type="evidence" value="ECO:0007669"/>
    <property type="project" value="InterPro"/>
</dbReference>